<dbReference type="OrthoDB" id="582337at2"/>
<comment type="subcellular location">
    <subcellularLocation>
        <location evidence="1">Endomembrane system</location>
        <topology evidence="1">Multi-pass membrane protein</topology>
    </subcellularLocation>
</comment>
<organism evidence="7 8">
    <name type="scientific">Thalassorhabdomicrobium marinisediminis</name>
    <dbReference type="NCBI Taxonomy" id="2170577"/>
    <lineage>
        <taxon>Bacteria</taxon>
        <taxon>Pseudomonadati</taxon>
        <taxon>Pseudomonadota</taxon>
        <taxon>Alphaproteobacteria</taxon>
        <taxon>Rhodobacterales</taxon>
        <taxon>Paracoccaceae</taxon>
        <taxon>Thalassorhabdomicrobium</taxon>
    </lineage>
</organism>
<dbReference type="GO" id="GO:0012505">
    <property type="term" value="C:endomembrane system"/>
    <property type="evidence" value="ECO:0007669"/>
    <property type="project" value="UniProtKB-SubCell"/>
</dbReference>
<evidence type="ECO:0000256" key="1">
    <source>
        <dbReference type="ARBA" id="ARBA00004127"/>
    </source>
</evidence>
<keyword evidence="4 5" id="KW-0472">Membrane</keyword>
<evidence type="ECO:0000256" key="2">
    <source>
        <dbReference type="ARBA" id="ARBA00022692"/>
    </source>
</evidence>
<proteinExistence type="predicted"/>
<accession>A0A2T7FYP0</accession>
<feature type="transmembrane region" description="Helical" evidence="5">
    <location>
        <begin position="34"/>
        <end position="56"/>
    </location>
</feature>
<sequence>MTDKTDLAEDRTEWAEVRTDWAEDRTIMANERTFVSWIGGGMGAIGVALAFQAIFGKFEPTWVAKTVATLPLITAVVLFVTAERKASQTLTRLNDHKVEASGGKTLKLVAGLLSLTALGTGGILWSL</sequence>
<feature type="transmembrane region" description="Helical" evidence="5">
    <location>
        <begin position="62"/>
        <end position="82"/>
    </location>
</feature>
<evidence type="ECO:0000256" key="4">
    <source>
        <dbReference type="ARBA" id="ARBA00023136"/>
    </source>
</evidence>
<reference evidence="7 8" key="1">
    <citation type="submission" date="2018-04" db="EMBL/GenBank/DDBJ databases">
        <title>Pelagivirga bohaiensis gen. nov., sp. nov., a bacterium isolated from the Bohai Sea.</title>
        <authorList>
            <person name="Ji X."/>
        </authorList>
    </citation>
    <scope>NUCLEOTIDE SEQUENCE [LARGE SCALE GENOMIC DNA]</scope>
    <source>
        <strain evidence="7 8">BH-SD16</strain>
    </source>
</reference>
<dbReference type="Proteomes" id="UP000244817">
    <property type="component" value="Unassembled WGS sequence"/>
</dbReference>
<evidence type="ECO:0000313" key="7">
    <source>
        <dbReference type="EMBL" id="PVA07280.1"/>
    </source>
</evidence>
<gene>
    <name evidence="7" type="ORF">DC363_05395</name>
</gene>
<dbReference type="RefSeq" id="WP_108640109.1">
    <property type="nucleotide sequence ID" value="NZ_QCYG01000003.1"/>
</dbReference>
<name>A0A2T7FYP0_9RHOB</name>
<evidence type="ECO:0000256" key="5">
    <source>
        <dbReference type="SAM" id="Phobius"/>
    </source>
</evidence>
<feature type="domain" description="DUF202" evidence="6">
    <location>
        <begin position="25"/>
        <end position="88"/>
    </location>
</feature>
<dbReference type="EMBL" id="QCYG01000003">
    <property type="protein sequence ID" value="PVA07280.1"/>
    <property type="molecule type" value="Genomic_DNA"/>
</dbReference>
<comment type="caution">
    <text evidence="7">The sequence shown here is derived from an EMBL/GenBank/DDBJ whole genome shotgun (WGS) entry which is preliminary data.</text>
</comment>
<dbReference type="Pfam" id="PF02656">
    <property type="entry name" value="DUF202"/>
    <property type="match status" value="1"/>
</dbReference>
<keyword evidence="2 5" id="KW-0812">Transmembrane</keyword>
<feature type="transmembrane region" description="Helical" evidence="5">
    <location>
        <begin position="106"/>
        <end position="125"/>
    </location>
</feature>
<protein>
    <submittedName>
        <fullName evidence="7">DUF202 domain-containing protein</fullName>
    </submittedName>
</protein>
<keyword evidence="3 5" id="KW-1133">Transmembrane helix</keyword>
<evidence type="ECO:0000256" key="3">
    <source>
        <dbReference type="ARBA" id="ARBA00022989"/>
    </source>
</evidence>
<evidence type="ECO:0000259" key="6">
    <source>
        <dbReference type="Pfam" id="PF02656"/>
    </source>
</evidence>
<keyword evidence="8" id="KW-1185">Reference proteome</keyword>
<evidence type="ECO:0000313" key="8">
    <source>
        <dbReference type="Proteomes" id="UP000244817"/>
    </source>
</evidence>
<dbReference type="InterPro" id="IPR003807">
    <property type="entry name" value="DUF202"/>
</dbReference>
<dbReference type="AlphaFoldDB" id="A0A2T7FYP0"/>